<dbReference type="PRINTS" id="PR01790">
    <property type="entry name" value="SMP30FAMILY"/>
</dbReference>
<sequence>MYFGPPPQLIEAELVSAVPDGLRNAPPKVKPGQPRCFLEGPSFDRVGNLYVVDIRYGRILRLAPGGQWDAVAEYDGEPNGLKIHRDGRIFVADRKRGIVLIDPVRGTAETVLAGPSKSEPFKGLNDLIFAANGDLYFTDQGRTGLQDPTGRVYRFDLRTDRLQCLIGNVPSPNGLVFNVRETALFVAATRGSSVWRIPLSEPGAGAAGWPSQPIGAASQFTQLYTPGPDGLALDEEGNLVIAHPTAGFVWVVSKYGVPLFQIRSCAKEMTTNIAYGGADNKTLFIVESKSASILAARLPVAGKRMYSHAD</sequence>
<accession>A0ABP8H8W1</accession>
<protein>
    <submittedName>
        <fullName evidence="2">SMP-30/gluconolactonase/LRE family protein</fullName>
    </submittedName>
</protein>
<dbReference type="EMBL" id="BAABFO010000014">
    <property type="protein sequence ID" value="GAA4335731.1"/>
    <property type="molecule type" value="Genomic_DNA"/>
</dbReference>
<evidence type="ECO:0000259" key="1">
    <source>
        <dbReference type="Pfam" id="PF08450"/>
    </source>
</evidence>
<dbReference type="InterPro" id="IPR011042">
    <property type="entry name" value="6-blade_b-propeller_TolB-like"/>
</dbReference>
<dbReference type="Proteomes" id="UP001501671">
    <property type="component" value="Unassembled WGS sequence"/>
</dbReference>
<keyword evidence="3" id="KW-1185">Reference proteome</keyword>
<dbReference type="SUPFAM" id="SSF63829">
    <property type="entry name" value="Calcium-dependent phosphotriesterase"/>
    <property type="match status" value="1"/>
</dbReference>
<evidence type="ECO:0000313" key="3">
    <source>
        <dbReference type="Proteomes" id="UP001501671"/>
    </source>
</evidence>
<dbReference type="Pfam" id="PF08450">
    <property type="entry name" value="SGL"/>
    <property type="match status" value="1"/>
</dbReference>
<organism evidence="2 3">
    <name type="scientific">Pigmentiphaga soli</name>
    <dbReference type="NCBI Taxonomy" id="1007095"/>
    <lineage>
        <taxon>Bacteria</taxon>
        <taxon>Pseudomonadati</taxon>
        <taxon>Pseudomonadota</taxon>
        <taxon>Betaproteobacteria</taxon>
        <taxon>Burkholderiales</taxon>
        <taxon>Alcaligenaceae</taxon>
        <taxon>Pigmentiphaga</taxon>
    </lineage>
</organism>
<name>A0ABP8H8W1_9BURK</name>
<dbReference type="Gene3D" id="2.120.10.30">
    <property type="entry name" value="TolB, C-terminal domain"/>
    <property type="match status" value="1"/>
</dbReference>
<dbReference type="InterPro" id="IPR051262">
    <property type="entry name" value="SMP-30/CGR1_Lactonase"/>
</dbReference>
<evidence type="ECO:0000313" key="2">
    <source>
        <dbReference type="EMBL" id="GAA4335731.1"/>
    </source>
</evidence>
<feature type="domain" description="SMP-30/Gluconolactonase/LRE-like region" evidence="1">
    <location>
        <begin position="39"/>
        <end position="286"/>
    </location>
</feature>
<dbReference type="InterPro" id="IPR013658">
    <property type="entry name" value="SGL"/>
</dbReference>
<gene>
    <name evidence="2" type="ORF">GCM10023144_29350</name>
</gene>
<proteinExistence type="predicted"/>
<dbReference type="InterPro" id="IPR005511">
    <property type="entry name" value="SMP-30"/>
</dbReference>
<dbReference type="PANTHER" id="PTHR47572">
    <property type="entry name" value="LIPOPROTEIN-RELATED"/>
    <property type="match status" value="1"/>
</dbReference>
<reference evidence="3" key="1">
    <citation type="journal article" date="2019" name="Int. J. Syst. Evol. Microbiol.">
        <title>The Global Catalogue of Microorganisms (GCM) 10K type strain sequencing project: providing services to taxonomists for standard genome sequencing and annotation.</title>
        <authorList>
            <consortium name="The Broad Institute Genomics Platform"/>
            <consortium name="The Broad Institute Genome Sequencing Center for Infectious Disease"/>
            <person name="Wu L."/>
            <person name="Ma J."/>
        </authorList>
    </citation>
    <scope>NUCLEOTIDE SEQUENCE [LARGE SCALE GENOMIC DNA]</scope>
    <source>
        <strain evidence="3">JCM 17666</strain>
    </source>
</reference>
<comment type="caution">
    <text evidence="2">The sequence shown here is derived from an EMBL/GenBank/DDBJ whole genome shotgun (WGS) entry which is preliminary data.</text>
</comment>
<dbReference type="PANTHER" id="PTHR47572:SF5">
    <property type="entry name" value="BLR2277 PROTEIN"/>
    <property type="match status" value="1"/>
</dbReference>
<dbReference type="RefSeq" id="WP_345250607.1">
    <property type="nucleotide sequence ID" value="NZ_BAABFO010000014.1"/>
</dbReference>